<name>A0A8J2WC43_9CRUS</name>
<proteinExistence type="predicted"/>
<dbReference type="AlphaFoldDB" id="A0A8J2WC43"/>
<dbReference type="OrthoDB" id="6373205at2759"/>
<evidence type="ECO:0000313" key="1">
    <source>
        <dbReference type="EMBL" id="CAH0112323.1"/>
    </source>
</evidence>
<gene>
    <name evidence="1" type="ORF">DGAL_LOCUS16038</name>
</gene>
<accession>A0A8J2WC43</accession>
<comment type="caution">
    <text evidence="1">The sequence shown here is derived from an EMBL/GenBank/DDBJ whole genome shotgun (WGS) entry which is preliminary data.</text>
</comment>
<evidence type="ECO:0000313" key="2">
    <source>
        <dbReference type="Proteomes" id="UP000789390"/>
    </source>
</evidence>
<sequence>MNDHFRKSIKAQNRCYGADFLGRTGDNMSQFCPFKGLLVHDTPENSEENPDSKLSYHQNEPFLMIVYRDKTQKEKLSLLVALPGGCDDVEFSLVGGGGGSSTARITYCWPKSLYNIDHIFGKSCQAPFHPKIMGFKKELENNRETVDAIP</sequence>
<protein>
    <submittedName>
        <fullName evidence="1">Uncharacterized protein</fullName>
    </submittedName>
</protein>
<organism evidence="1 2">
    <name type="scientific">Daphnia galeata</name>
    <dbReference type="NCBI Taxonomy" id="27404"/>
    <lineage>
        <taxon>Eukaryota</taxon>
        <taxon>Metazoa</taxon>
        <taxon>Ecdysozoa</taxon>
        <taxon>Arthropoda</taxon>
        <taxon>Crustacea</taxon>
        <taxon>Branchiopoda</taxon>
        <taxon>Diplostraca</taxon>
        <taxon>Cladocera</taxon>
        <taxon>Anomopoda</taxon>
        <taxon>Daphniidae</taxon>
        <taxon>Daphnia</taxon>
    </lineage>
</organism>
<dbReference type="EMBL" id="CAKKLH010000325">
    <property type="protein sequence ID" value="CAH0112323.1"/>
    <property type="molecule type" value="Genomic_DNA"/>
</dbReference>
<dbReference type="Proteomes" id="UP000789390">
    <property type="component" value="Unassembled WGS sequence"/>
</dbReference>
<reference evidence="1" key="1">
    <citation type="submission" date="2021-11" db="EMBL/GenBank/DDBJ databases">
        <authorList>
            <person name="Schell T."/>
        </authorList>
    </citation>
    <scope>NUCLEOTIDE SEQUENCE</scope>
    <source>
        <strain evidence="1">M5</strain>
    </source>
</reference>
<keyword evidence="2" id="KW-1185">Reference proteome</keyword>